<feature type="compositionally biased region" description="Basic and acidic residues" evidence="1">
    <location>
        <begin position="175"/>
        <end position="191"/>
    </location>
</feature>
<dbReference type="AlphaFoldDB" id="A0AAN9MUN6"/>
<feature type="region of interest" description="Disordered" evidence="1">
    <location>
        <begin position="158"/>
        <end position="191"/>
    </location>
</feature>
<proteinExistence type="predicted"/>
<protein>
    <submittedName>
        <fullName evidence="2">Uncharacterized protein</fullName>
    </submittedName>
</protein>
<evidence type="ECO:0000313" key="2">
    <source>
        <dbReference type="EMBL" id="KAK7360931.1"/>
    </source>
</evidence>
<dbReference type="EMBL" id="JAYMYQ010000001">
    <property type="protein sequence ID" value="KAK7360931.1"/>
    <property type="molecule type" value="Genomic_DNA"/>
</dbReference>
<evidence type="ECO:0000313" key="3">
    <source>
        <dbReference type="Proteomes" id="UP001367508"/>
    </source>
</evidence>
<keyword evidence="3" id="KW-1185">Reference proteome</keyword>
<gene>
    <name evidence="2" type="ORF">VNO77_02949</name>
</gene>
<feature type="compositionally biased region" description="Polar residues" evidence="1">
    <location>
        <begin position="158"/>
        <end position="170"/>
    </location>
</feature>
<reference evidence="2 3" key="1">
    <citation type="submission" date="2024-01" db="EMBL/GenBank/DDBJ databases">
        <title>The genomes of 5 underutilized Papilionoideae crops provide insights into root nodulation and disease resistanc.</title>
        <authorList>
            <person name="Jiang F."/>
        </authorList>
    </citation>
    <scope>NUCLEOTIDE SEQUENCE [LARGE SCALE GENOMIC DNA]</scope>
    <source>
        <strain evidence="2">LVBAO_FW01</strain>
        <tissue evidence="2">Leaves</tissue>
    </source>
</reference>
<name>A0AAN9MUN6_CANGL</name>
<evidence type="ECO:0000256" key="1">
    <source>
        <dbReference type="SAM" id="MobiDB-lite"/>
    </source>
</evidence>
<sequence length="215" mass="24285">MVGQLRVGHYLFEKLLHVNPPFLEYNFLPFRTNTPHVDAYGPYVRCMGPFHYIAGSKTADLKSWRWLCCFLRVMISIAMVLQYGSSPHVAFLSLDVACMASHALPQLVVFLVFFKSQLLEEISLYWVVNGKTIPRFPRIPYGGSRSFRTMLPSALDETNSPPIPASSTLPGNKRVLHEGEKTMPAAHPKDRDDEFSFCLAPPRLSQATPLQNTPF</sequence>
<accession>A0AAN9MUN6</accession>
<comment type="caution">
    <text evidence="2">The sequence shown here is derived from an EMBL/GenBank/DDBJ whole genome shotgun (WGS) entry which is preliminary data.</text>
</comment>
<organism evidence="2 3">
    <name type="scientific">Canavalia gladiata</name>
    <name type="common">Sword bean</name>
    <name type="synonym">Dolichos gladiatus</name>
    <dbReference type="NCBI Taxonomy" id="3824"/>
    <lineage>
        <taxon>Eukaryota</taxon>
        <taxon>Viridiplantae</taxon>
        <taxon>Streptophyta</taxon>
        <taxon>Embryophyta</taxon>
        <taxon>Tracheophyta</taxon>
        <taxon>Spermatophyta</taxon>
        <taxon>Magnoliopsida</taxon>
        <taxon>eudicotyledons</taxon>
        <taxon>Gunneridae</taxon>
        <taxon>Pentapetalae</taxon>
        <taxon>rosids</taxon>
        <taxon>fabids</taxon>
        <taxon>Fabales</taxon>
        <taxon>Fabaceae</taxon>
        <taxon>Papilionoideae</taxon>
        <taxon>50 kb inversion clade</taxon>
        <taxon>NPAAA clade</taxon>
        <taxon>indigoferoid/millettioid clade</taxon>
        <taxon>Phaseoleae</taxon>
        <taxon>Canavalia</taxon>
    </lineage>
</organism>
<dbReference type="Proteomes" id="UP001367508">
    <property type="component" value="Unassembled WGS sequence"/>
</dbReference>